<organism evidence="1 2">
    <name type="scientific">Geomicrobium sediminis</name>
    <dbReference type="NCBI Taxonomy" id="1347788"/>
    <lineage>
        <taxon>Bacteria</taxon>
        <taxon>Bacillati</taxon>
        <taxon>Bacillota</taxon>
        <taxon>Bacilli</taxon>
        <taxon>Bacillales</taxon>
        <taxon>Geomicrobium</taxon>
    </lineage>
</organism>
<dbReference type="InterPro" id="IPR023401">
    <property type="entry name" value="ODC_N"/>
</dbReference>
<dbReference type="SUPFAM" id="SSF51735">
    <property type="entry name" value="NAD(P)-binding Rossmann-fold domains"/>
    <property type="match status" value="1"/>
</dbReference>
<dbReference type="PIRSF" id="PIRSF001439">
    <property type="entry name" value="CryM"/>
    <property type="match status" value="1"/>
</dbReference>
<dbReference type="EMBL" id="JAFBEC010000018">
    <property type="protein sequence ID" value="MBM7634843.1"/>
    <property type="molecule type" value="Genomic_DNA"/>
</dbReference>
<dbReference type="Gene3D" id="3.40.50.720">
    <property type="entry name" value="NAD(P)-binding Rossmann-like Domain"/>
    <property type="match status" value="1"/>
</dbReference>
<dbReference type="RefSeq" id="WP_204699604.1">
    <property type="nucleotide sequence ID" value="NZ_JAFBEC010000018.1"/>
</dbReference>
<dbReference type="Gene3D" id="3.30.1780.10">
    <property type="entry name" value="ornithine cyclodeaminase, domain 1"/>
    <property type="match status" value="1"/>
</dbReference>
<dbReference type="PANTHER" id="PTHR13812:SF19">
    <property type="entry name" value="KETIMINE REDUCTASE MU-CRYSTALLIN"/>
    <property type="match status" value="1"/>
</dbReference>
<sequence length="327" mass="35623">MRIVNEKQLTSLMDMKEIIQRVEVALEEYSSGRTNTPIRTALPYDDEQNTALFMPSVADGLQKIGVKVVTVAPNNKDLGKKLINGFVALSDYKTGEPVAILEGSYLTMIRTGAISGVATKYLAKQNATTLAIIGTGEQAFGLAAAVFATRDITDVHLYNRSKDKAEAFAHKLQHDLSQYVNIHFHDQADDAITHAEIIVTATNSSTPVYSASLRPGTHVNAVGSFRPTMQELPTHTVTDAHKVVVEAVDAALEETGDLITPIENGDYQENQIHGELGKIVSGELSCREHDEEITVFKSVGLAIVDIVVANYFYEKAIETNTGTDVDF</sequence>
<evidence type="ECO:0000313" key="2">
    <source>
        <dbReference type="Proteomes" id="UP000741863"/>
    </source>
</evidence>
<dbReference type="Proteomes" id="UP000741863">
    <property type="component" value="Unassembled WGS sequence"/>
</dbReference>
<keyword evidence="1" id="KW-0456">Lyase</keyword>
<reference evidence="1 2" key="1">
    <citation type="submission" date="2021-01" db="EMBL/GenBank/DDBJ databases">
        <title>Genomic Encyclopedia of Type Strains, Phase IV (KMG-IV): sequencing the most valuable type-strain genomes for metagenomic binning, comparative biology and taxonomic classification.</title>
        <authorList>
            <person name="Goeker M."/>
        </authorList>
    </citation>
    <scope>NUCLEOTIDE SEQUENCE [LARGE SCALE GENOMIC DNA]</scope>
    <source>
        <strain evidence="1 2">DSM 25540</strain>
    </source>
</reference>
<gene>
    <name evidence="1" type="ORF">JOD17_003970</name>
</gene>
<dbReference type="PANTHER" id="PTHR13812">
    <property type="entry name" value="KETIMINE REDUCTASE MU-CRYSTALLIN"/>
    <property type="match status" value="1"/>
</dbReference>
<dbReference type="Pfam" id="PF02423">
    <property type="entry name" value="OCD_Mu_crystall"/>
    <property type="match status" value="1"/>
</dbReference>
<dbReference type="GO" id="GO:0008473">
    <property type="term" value="F:ornithine cyclodeaminase activity"/>
    <property type="evidence" value="ECO:0007669"/>
    <property type="project" value="UniProtKB-EC"/>
</dbReference>
<comment type="caution">
    <text evidence="1">The sequence shown here is derived from an EMBL/GenBank/DDBJ whole genome shotgun (WGS) entry which is preliminary data.</text>
</comment>
<name>A0ABS2PJ37_9BACL</name>
<accession>A0ABS2PJ37</accession>
<dbReference type="InterPro" id="IPR036291">
    <property type="entry name" value="NAD(P)-bd_dom_sf"/>
</dbReference>
<dbReference type="EC" id="4.3.1.12" evidence="1"/>
<proteinExistence type="predicted"/>
<keyword evidence="2" id="KW-1185">Reference proteome</keyword>
<dbReference type="InterPro" id="IPR003462">
    <property type="entry name" value="ODC_Mu_crystall"/>
</dbReference>
<dbReference type="NCBIfam" id="NF006379">
    <property type="entry name" value="PRK08618.1"/>
    <property type="match status" value="1"/>
</dbReference>
<evidence type="ECO:0000313" key="1">
    <source>
        <dbReference type="EMBL" id="MBM7634843.1"/>
    </source>
</evidence>
<protein>
    <submittedName>
        <fullName evidence="1">Ornithine cyclodeaminase</fullName>
        <ecNumber evidence="1">4.3.1.12</ecNumber>
    </submittedName>
</protein>